<dbReference type="SUPFAM" id="SSF117281">
    <property type="entry name" value="Kelch motif"/>
    <property type="match status" value="1"/>
</dbReference>
<dbReference type="OrthoDB" id="10251809at2759"/>
<keyword evidence="2" id="KW-0677">Repeat</keyword>
<evidence type="ECO:0000256" key="2">
    <source>
        <dbReference type="ARBA" id="ARBA00022737"/>
    </source>
</evidence>
<accession>A0A830H379</accession>
<feature type="compositionally biased region" description="Low complexity" evidence="3">
    <location>
        <begin position="374"/>
        <end position="393"/>
    </location>
</feature>
<evidence type="ECO:0000256" key="1">
    <source>
        <dbReference type="ARBA" id="ARBA00022441"/>
    </source>
</evidence>
<dbReference type="InterPro" id="IPR006652">
    <property type="entry name" value="Kelch_1"/>
</dbReference>
<reference evidence="5" key="1">
    <citation type="submission" date="2020-10" db="EMBL/GenBank/DDBJ databases">
        <title>Unveiling of a novel bifunctional photoreceptor, Dualchrome1, isolated from a cosmopolitan green alga.</title>
        <authorList>
            <person name="Suzuki S."/>
            <person name="Kawachi M."/>
        </authorList>
    </citation>
    <scope>NUCLEOTIDE SEQUENCE</scope>
    <source>
        <strain evidence="5">NIES 2893</strain>
    </source>
</reference>
<keyword evidence="1" id="KW-0880">Kelch repeat</keyword>
<proteinExistence type="predicted"/>
<dbReference type="PANTHER" id="PTHR46647">
    <property type="entry name" value="RAB9 EFFECTOR PROTEIN WITH KELCH MOTIFS"/>
    <property type="match status" value="1"/>
</dbReference>
<organism evidence="5 6">
    <name type="scientific">Pycnococcus provasolii</name>
    <dbReference type="NCBI Taxonomy" id="41880"/>
    <lineage>
        <taxon>Eukaryota</taxon>
        <taxon>Viridiplantae</taxon>
        <taxon>Chlorophyta</taxon>
        <taxon>Pseudoscourfieldiophyceae</taxon>
        <taxon>Pseudoscourfieldiales</taxon>
        <taxon>Pycnococcaceae</taxon>
        <taxon>Pycnococcus</taxon>
    </lineage>
</organism>
<feature type="region of interest" description="Disordered" evidence="3">
    <location>
        <begin position="766"/>
        <end position="792"/>
    </location>
</feature>
<feature type="region of interest" description="Disordered" evidence="3">
    <location>
        <begin position="361"/>
        <end position="402"/>
    </location>
</feature>
<feature type="compositionally biased region" description="Low complexity" evidence="3">
    <location>
        <begin position="655"/>
        <end position="672"/>
    </location>
</feature>
<feature type="signal peptide" evidence="4">
    <location>
        <begin position="1"/>
        <end position="45"/>
    </location>
</feature>
<feature type="region of interest" description="Disordered" evidence="3">
    <location>
        <begin position="651"/>
        <end position="672"/>
    </location>
</feature>
<dbReference type="EMBL" id="BNJQ01000001">
    <property type="protein sequence ID" value="GHP01444.1"/>
    <property type="molecule type" value="Genomic_DNA"/>
</dbReference>
<dbReference type="InterPro" id="IPR052124">
    <property type="entry name" value="Rab9_kelch_effector"/>
</dbReference>
<evidence type="ECO:0000256" key="3">
    <source>
        <dbReference type="SAM" id="MobiDB-lite"/>
    </source>
</evidence>
<name>A0A830H379_9CHLO</name>
<evidence type="ECO:0000313" key="6">
    <source>
        <dbReference type="Proteomes" id="UP000660262"/>
    </source>
</evidence>
<dbReference type="Proteomes" id="UP000660262">
    <property type="component" value="Unassembled WGS sequence"/>
</dbReference>
<evidence type="ECO:0000313" key="5">
    <source>
        <dbReference type="EMBL" id="GHP01444.1"/>
    </source>
</evidence>
<dbReference type="Pfam" id="PF01344">
    <property type="entry name" value="Kelch_1"/>
    <property type="match status" value="1"/>
</dbReference>
<feature type="chain" id="PRO_5032778339" evidence="4">
    <location>
        <begin position="46"/>
        <end position="933"/>
    </location>
</feature>
<feature type="region of interest" description="Disordered" evidence="3">
    <location>
        <begin position="428"/>
        <end position="510"/>
    </location>
</feature>
<dbReference type="Gene3D" id="2.120.10.80">
    <property type="entry name" value="Kelch-type beta propeller"/>
    <property type="match status" value="2"/>
</dbReference>
<evidence type="ECO:0000256" key="4">
    <source>
        <dbReference type="SAM" id="SignalP"/>
    </source>
</evidence>
<dbReference type="AlphaFoldDB" id="A0A830H379"/>
<gene>
    <name evidence="5" type="ORF">PPROV_000020000</name>
</gene>
<sequence length="933" mass="98719">MDAAATVSMSRALAARRCVGAPRPRPRPFLVALLALLALVRPCASSAVWTRMFPLGDKNVNGEYGPSPRMGHAAVAVGERVFVFGGRGEFLNGDFLNDMWMYDWATGNWTAYYPNELVCDECSVCNSVLANQLPGHTFIKSDEKNDKGKGIYVPCNPWDEQEYLDASANTRLLGESPGGSCEYHTTCFDWTGLRPYAEPTLIEGMGRNKRQVPAGRYEHLAQVVLNRNTNQRDLIIMFGGYSVDCSDYCSDVWHHHVTRNVWTKVSNFTRPGPARRWKSASAVYEDIVYIFGGHGARLSPLGEGQQGYGTCKCHMAQGRPAYTGIDCAVSVCPAQNVTISKGTCNSRGICVNGTTIIMNVSSPHPKPAAHVNNASGSSKQPAAAAAAASGSSSMKRDRSTDSLEKLAISCSHHMSPPNRLRTGVIAAATPTSGGSAGEGTPDAHMSDSLGDTTEMMVFEHNNNNNNNNTGEEETTSPPIPGEPNININKHKPDPEYDPETEAPNHGRKVTPDSPCAAFGLSRRQILKGLACAGTAAVVEATLAPAAAKSKQPPPVIHEQQGDEEAAAAAAAALDATNNAAKTTSHIDDPLERLGLEETEVLSSEAVLRSAAPRAVRRVATVAAEEVAMFDAAAATGIARVARAVAAVVGEKKEGNTTTTTTSSPPPAVTTTNNNNAAVVKDTMARSALALAIRTGVVCGLSAITLTPASPASAANTVSRMMHRDGHGGDDSSKDAGSFVTALVLGTTAGLIGKGIADKLSDQHNSYDEDDSTMMEPASPCAKTPLQKTVSRRKALETSTGGTGGMLTRAFLYGAIQGAVVEHVLPALPGDKGVTRAAGILLGAAAAGVASGVVLREVDRAAEMTLRRTLAFEWKQRRSPGSEQKVQETKPSDLSENEDLTKSSQLKESWLDVITFASLEMIRAVTGEDPVCPW</sequence>
<comment type="caution">
    <text evidence="5">The sequence shown here is derived from an EMBL/GenBank/DDBJ whole genome shotgun (WGS) entry which is preliminary data.</text>
</comment>
<dbReference type="PANTHER" id="PTHR46647:SF1">
    <property type="entry name" value="RAB9 EFFECTOR PROTEIN WITH KELCH MOTIFS"/>
    <property type="match status" value="1"/>
</dbReference>
<keyword evidence="4" id="KW-0732">Signal</keyword>
<dbReference type="InterPro" id="IPR015915">
    <property type="entry name" value="Kelch-typ_b-propeller"/>
</dbReference>
<keyword evidence="6" id="KW-1185">Reference proteome</keyword>
<protein>
    <submittedName>
        <fullName evidence="5">Uncharacterized protein</fullName>
    </submittedName>
</protein>
<feature type="region of interest" description="Disordered" evidence="3">
    <location>
        <begin position="876"/>
        <end position="902"/>
    </location>
</feature>